<feature type="region of interest" description="Disordered" evidence="1">
    <location>
        <begin position="63"/>
        <end position="86"/>
    </location>
</feature>
<feature type="compositionally biased region" description="Low complexity" evidence="1">
    <location>
        <begin position="16"/>
        <end position="32"/>
    </location>
</feature>
<feature type="region of interest" description="Disordered" evidence="1">
    <location>
        <begin position="1"/>
        <end position="42"/>
    </location>
</feature>
<organism evidence="2 3">
    <name type="scientific">Bondarzewia mesenterica</name>
    <dbReference type="NCBI Taxonomy" id="1095465"/>
    <lineage>
        <taxon>Eukaryota</taxon>
        <taxon>Fungi</taxon>
        <taxon>Dikarya</taxon>
        <taxon>Basidiomycota</taxon>
        <taxon>Agaricomycotina</taxon>
        <taxon>Agaricomycetes</taxon>
        <taxon>Russulales</taxon>
        <taxon>Bondarzewiaceae</taxon>
        <taxon>Bondarzewia</taxon>
    </lineage>
</organism>
<dbReference type="AlphaFoldDB" id="A0A4V3XE94"/>
<feature type="compositionally biased region" description="Acidic residues" evidence="1">
    <location>
        <begin position="73"/>
        <end position="82"/>
    </location>
</feature>
<evidence type="ECO:0000313" key="3">
    <source>
        <dbReference type="Proteomes" id="UP000310158"/>
    </source>
</evidence>
<gene>
    <name evidence="2" type="ORF">EW146_g7367</name>
</gene>
<keyword evidence="3" id="KW-1185">Reference proteome</keyword>
<dbReference type="Proteomes" id="UP000310158">
    <property type="component" value="Unassembled WGS sequence"/>
</dbReference>
<sequence length="110" mass="11411">MSSQTPGTTPSPPSRRSPVSSTYATLPSSTGPITPPPSPPFNVQSAAAKLRAMNGYVSFANVEGLGLPPGMDDGADDDDDGEEMRGIRGWFKTTFSGRARSGSASAVHVR</sequence>
<name>A0A4V3XE94_9AGAM</name>
<evidence type="ECO:0000313" key="2">
    <source>
        <dbReference type="EMBL" id="THH12783.1"/>
    </source>
</evidence>
<evidence type="ECO:0000256" key="1">
    <source>
        <dbReference type="SAM" id="MobiDB-lite"/>
    </source>
</evidence>
<accession>A0A4V3XE94</accession>
<proteinExistence type="predicted"/>
<reference evidence="2 3" key="1">
    <citation type="submission" date="2019-02" db="EMBL/GenBank/DDBJ databases">
        <title>Genome sequencing of the rare red list fungi Bondarzewia mesenterica.</title>
        <authorList>
            <person name="Buettner E."/>
            <person name="Kellner H."/>
        </authorList>
    </citation>
    <scope>NUCLEOTIDE SEQUENCE [LARGE SCALE GENOMIC DNA]</scope>
    <source>
        <strain evidence="2 3">DSM 108281</strain>
    </source>
</reference>
<comment type="caution">
    <text evidence="2">The sequence shown here is derived from an EMBL/GenBank/DDBJ whole genome shotgun (WGS) entry which is preliminary data.</text>
</comment>
<protein>
    <submittedName>
        <fullName evidence="2">Uncharacterized protein</fullName>
    </submittedName>
</protein>
<dbReference type="EMBL" id="SGPL01000419">
    <property type="protein sequence ID" value="THH12783.1"/>
    <property type="molecule type" value="Genomic_DNA"/>
</dbReference>